<dbReference type="Pfam" id="PF09898">
    <property type="entry name" value="DUF2125"/>
    <property type="match status" value="1"/>
</dbReference>
<evidence type="ECO:0000313" key="2">
    <source>
        <dbReference type="Proteomes" id="UP000585665"/>
    </source>
</evidence>
<feature type="non-terminal residue" evidence="1">
    <location>
        <position position="281"/>
    </location>
</feature>
<dbReference type="EMBL" id="JABXXR010000219">
    <property type="protein sequence ID" value="NVN41937.1"/>
    <property type="molecule type" value="Genomic_DNA"/>
</dbReference>
<sequence>MDNFPDRSITIRRRAIAALAGVGLVLVADTCLWALGLQALRHRLDATIGTIRDAGGQADYAEARRGGWPFAATLTLVNPRVIVRIPSAGHVGWGAPTLRLALGPFSPTRLRLSTDGPQAVLPTADGDASDHTGFSGWRAAFRALGPQRVIARALVVTVPWTGHGTTRIDVRARSLDAPAWPVALQGVSLAIRPDPIAGTFTLRLTVRDGTFPDGSPSPWPLHDLDAAFGVSTDTQQTAAVALRTAVTHWGPMTLHMAGQLHRCCGPDAVGDATLIASHVRD</sequence>
<evidence type="ECO:0000313" key="1">
    <source>
        <dbReference type="EMBL" id="NVN41937.1"/>
    </source>
</evidence>
<reference evidence="1 2" key="1">
    <citation type="submission" date="2020-06" db="EMBL/GenBank/DDBJ databases">
        <title>Description of novel acetic acid bacteria.</title>
        <authorList>
            <person name="Sombolestani A."/>
        </authorList>
    </citation>
    <scope>NUCLEOTIDE SEQUENCE [LARGE SCALE GENOMIC DNA]</scope>
    <source>
        <strain evidence="1 2">LMG 27010</strain>
    </source>
</reference>
<dbReference type="AlphaFoldDB" id="A0A850PBP5"/>
<proteinExistence type="predicted"/>
<dbReference type="InterPro" id="IPR018666">
    <property type="entry name" value="DUF2125"/>
</dbReference>
<organism evidence="1 2">
    <name type="scientific">Ameyamaea chiangmaiensis</name>
    <dbReference type="NCBI Taxonomy" id="442969"/>
    <lineage>
        <taxon>Bacteria</taxon>
        <taxon>Pseudomonadati</taxon>
        <taxon>Pseudomonadota</taxon>
        <taxon>Alphaproteobacteria</taxon>
        <taxon>Acetobacterales</taxon>
        <taxon>Acetobacteraceae</taxon>
        <taxon>Ameyamaea</taxon>
    </lineage>
</organism>
<accession>A0A850PBP5</accession>
<gene>
    <name evidence="1" type="ORF">HUK82_15420</name>
</gene>
<comment type="caution">
    <text evidence="1">The sequence shown here is derived from an EMBL/GenBank/DDBJ whole genome shotgun (WGS) entry which is preliminary data.</text>
</comment>
<protein>
    <submittedName>
        <fullName evidence="1">DUF2125 domain-containing protein</fullName>
    </submittedName>
</protein>
<keyword evidence="2" id="KW-1185">Reference proteome</keyword>
<dbReference type="RefSeq" id="WP_176614785.1">
    <property type="nucleotide sequence ID" value="NZ_JABXXR010000219.1"/>
</dbReference>
<dbReference type="Proteomes" id="UP000585665">
    <property type="component" value="Unassembled WGS sequence"/>
</dbReference>
<name>A0A850PBP5_9PROT</name>